<evidence type="ECO:0000256" key="3">
    <source>
        <dbReference type="ARBA" id="ARBA00022519"/>
    </source>
</evidence>
<feature type="domain" description="POTRA" evidence="9">
    <location>
        <begin position="101"/>
        <end position="169"/>
    </location>
</feature>
<dbReference type="Pfam" id="PF08478">
    <property type="entry name" value="POTRA_1"/>
    <property type="match status" value="1"/>
</dbReference>
<evidence type="ECO:0000256" key="4">
    <source>
        <dbReference type="ARBA" id="ARBA00022618"/>
    </source>
</evidence>
<keyword evidence="4" id="KW-0132">Cell division</keyword>
<dbReference type="GO" id="GO:0090529">
    <property type="term" value="P:cell septum assembly"/>
    <property type="evidence" value="ECO:0007669"/>
    <property type="project" value="InterPro"/>
</dbReference>
<dbReference type="InterPro" id="IPR013685">
    <property type="entry name" value="POTRA_FtsQ_type"/>
</dbReference>
<evidence type="ECO:0000313" key="10">
    <source>
        <dbReference type="EMBL" id="VAW19985.1"/>
    </source>
</evidence>
<evidence type="ECO:0000256" key="7">
    <source>
        <dbReference type="ARBA" id="ARBA00023136"/>
    </source>
</evidence>
<dbReference type="PANTHER" id="PTHR35851:SF1">
    <property type="entry name" value="CELL DIVISION PROTEIN FTSQ"/>
    <property type="match status" value="1"/>
</dbReference>
<accession>A0A3B0TMT9</accession>
<dbReference type="InterPro" id="IPR034746">
    <property type="entry name" value="POTRA"/>
</dbReference>
<dbReference type="InterPro" id="IPR005548">
    <property type="entry name" value="Cell_div_FtsQ/DivIB_C"/>
</dbReference>
<comment type="subcellular location">
    <subcellularLocation>
        <location evidence="1">Membrane</location>
    </subcellularLocation>
</comment>
<dbReference type="Gene3D" id="3.10.20.310">
    <property type="entry name" value="membrane protein fhac"/>
    <property type="match status" value="1"/>
</dbReference>
<gene>
    <name evidence="10" type="ORF">MNBD_ALPHA11-1820</name>
</gene>
<evidence type="ECO:0000256" key="5">
    <source>
        <dbReference type="ARBA" id="ARBA00022692"/>
    </source>
</evidence>
<evidence type="ECO:0000259" key="9">
    <source>
        <dbReference type="PROSITE" id="PS51779"/>
    </source>
</evidence>
<sequence length="302" mass="32649">MSQIGTISEQRATSQAQVLSGINQFEMGASRLPEIAKPRNLKAFVGLNHIWVLHKTLIVRGGAALFMALILAVGFQARGGISQAVANTADLLASRIAVIGFGIGEISISGQSMAMETDIVAAIAIDSTSNIFNFDVEAARVRILEIPSINDVSVRKIYPSSLIVDVSEVTPIARWRVDGVTFVIDGKGIQIASATSADENLPLVIGDGAADDAFNMIIALENYPILKDGLLALSRIADRRWDMIYSSGLRIQLPETEVGRALFQLQEAQNNSQLLDRDISIIDMRVATIAALRVNKREEPSH</sequence>
<dbReference type="PANTHER" id="PTHR35851">
    <property type="entry name" value="CELL DIVISION PROTEIN FTSQ"/>
    <property type="match status" value="1"/>
</dbReference>
<reference evidence="10" key="1">
    <citation type="submission" date="2018-06" db="EMBL/GenBank/DDBJ databases">
        <authorList>
            <person name="Zhirakovskaya E."/>
        </authorList>
    </citation>
    <scope>NUCLEOTIDE SEQUENCE</scope>
</reference>
<organism evidence="10">
    <name type="scientific">hydrothermal vent metagenome</name>
    <dbReference type="NCBI Taxonomy" id="652676"/>
    <lineage>
        <taxon>unclassified sequences</taxon>
        <taxon>metagenomes</taxon>
        <taxon>ecological metagenomes</taxon>
    </lineage>
</organism>
<dbReference type="Pfam" id="PF03799">
    <property type="entry name" value="FtsQ_DivIB_C"/>
    <property type="match status" value="1"/>
</dbReference>
<name>A0A3B0TMT9_9ZZZZ</name>
<proteinExistence type="predicted"/>
<dbReference type="PROSITE" id="PS51779">
    <property type="entry name" value="POTRA"/>
    <property type="match status" value="1"/>
</dbReference>
<dbReference type="EMBL" id="UOEQ01000247">
    <property type="protein sequence ID" value="VAW19985.1"/>
    <property type="molecule type" value="Genomic_DNA"/>
</dbReference>
<dbReference type="AlphaFoldDB" id="A0A3B0TMT9"/>
<keyword evidence="7" id="KW-0472">Membrane</keyword>
<keyword evidence="2" id="KW-1003">Cell membrane</keyword>
<dbReference type="InterPro" id="IPR026579">
    <property type="entry name" value="FtsQ"/>
</dbReference>
<keyword evidence="8" id="KW-0131">Cell cycle</keyword>
<keyword evidence="6" id="KW-1133">Transmembrane helix</keyword>
<evidence type="ECO:0000256" key="2">
    <source>
        <dbReference type="ARBA" id="ARBA00022475"/>
    </source>
</evidence>
<protein>
    <recommendedName>
        <fullName evidence="9">POTRA domain-containing protein</fullName>
    </recommendedName>
</protein>
<evidence type="ECO:0000256" key="1">
    <source>
        <dbReference type="ARBA" id="ARBA00004370"/>
    </source>
</evidence>
<evidence type="ECO:0000256" key="8">
    <source>
        <dbReference type="ARBA" id="ARBA00023306"/>
    </source>
</evidence>
<keyword evidence="3" id="KW-0997">Cell inner membrane</keyword>
<evidence type="ECO:0000256" key="6">
    <source>
        <dbReference type="ARBA" id="ARBA00022989"/>
    </source>
</evidence>
<keyword evidence="5" id="KW-0812">Transmembrane</keyword>
<dbReference type="GO" id="GO:0016020">
    <property type="term" value="C:membrane"/>
    <property type="evidence" value="ECO:0007669"/>
    <property type="project" value="UniProtKB-SubCell"/>
</dbReference>